<feature type="transmembrane region" description="Helical" evidence="6">
    <location>
        <begin position="235"/>
        <end position="255"/>
    </location>
</feature>
<feature type="transmembrane region" description="Helical" evidence="6">
    <location>
        <begin position="127"/>
        <end position="148"/>
    </location>
</feature>
<dbReference type="NCBIfam" id="NF037997">
    <property type="entry name" value="Na_Pi_symport"/>
    <property type="match status" value="1"/>
</dbReference>
<feature type="transmembrane region" description="Helical" evidence="6">
    <location>
        <begin position="6"/>
        <end position="26"/>
    </location>
</feature>
<feature type="transmembrane region" description="Helical" evidence="6">
    <location>
        <begin position="275"/>
        <end position="293"/>
    </location>
</feature>
<dbReference type="EMBL" id="JAHLZF010000001">
    <property type="protein sequence ID" value="MBU6079707.1"/>
    <property type="molecule type" value="Genomic_DNA"/>
</dbReference>
<evidence type="ECO:0000256" key="5">
    <source>
        <dbReference type="ARBA" id="ARBA00023136"/>
    </source>
</evidence>
<reference evidence="7 8" key="1">
    <citation type="journal article" date="2011" name="Int. J. Syst. Evol. Microbiol.">
        <title>Allobacillus halotolerans gen. nov., sp. nov. isolated from shrimp paste.</title>
        <authorList>
            <person name="Sheu S.Y."/>
            <person name="Arun A.B."/>
            <person name="Jiang S.R."/>
            <person name="Young C.C."/>
            <person name="Chen W.M."/>
        </authorList>
    </citation>
    <scope>NUCLEOTIDE SEQUENCE [LARGE SCALE GENOMIC DNA]</scope>
    <source>
        <strain evidence="7 8">LMG 24826</strain>
    </source>
</reference>
<dbReference type="PANTHER" id="PTHR10010">
    <property type="entry name" value="SOLUTE CARRIER FAMILY 34 SODIUM PHOSPHATE , MEMBER 2-RELATED"/>
    <property type="match status" value="1"/>
</dbReference>
<evidence type="ECO:0000313" key="7">
    <source>
        <dbReference type="EMBL" id="MBU6079707.1"/>
    </source>
</evidence>
<evidence type="ECO:0000256" key="3">
    <source>
        <dbReference type="ARBA" id="ARBA00022692"/>
    </source>
</evidence>
<sequence length="328" mass="36265">MYLMILMIATYIGIFLFGILLMRIGFENLSMQSIKSIRPNPSIFAGLLMGFLLTLLLQSSSVSIALLISFYAAYRLSIPFAICFIIGANIGTTLTAQLFVWNNEHLMIASLLIGFILLISQKRNFFFIGSILFGMGIVFSALGGLEQLSDQIPKNSYMAIQNGQIDHPFFLLLFGAAVTAIIQSSTAFTGILMSFSGGGGTIPLLDVYYLLLGANIGTCLTVILVGLSHKPKLRIVAYIHVWINVIGSIVFFHPGIGQVFVQLVTTITNHSGQQIILLAFLYNLALGLLIFTLHKPFARFLMKLYSHQANWSTSIKKRRIKDQNRLGQ</sequence>
<evidence type="ECO:0000256" key="6">
    <source>
        <dbReference type="SAM" id="Phobius"/>
    </source>
</evidence>
<protein>
    <submittedName>
        <fullName evidence="7">Na/Pi symporter</fullName>
    </submittedName>
</protein>
<keyword evidence="2" id="KW-1003">Cell membrane</keyword>
<keyword evidence="8" id="KW-1185">Reference proteome</keyword>
<name>A0ABS6GKK5_9BACI</name>
<feature type="transmembrane region" description="Helical" evidence="6">
    <location>
        <begin position="47"/>
        <end position="72"/>
    </location>
</feature>
<accession>A0ABS6GKK5</accession>
<feature type="transmembrane region" description="Helical" evidence="6">
    <location>
        <begin position="78"/>
        <end position="99"/>
    </location>
</feature>
<comment type="caution">
    <text evidence="7">The sequence shown here is derived from an EMBL/GenBank/DDBJ whole genome shotgun (WGS) entry which is preliminary data.</text>
</comment>
<comment type="subcellular location">
    <subcellularLocation>
        <location evidence="1">Cell membrane</location>
        <topology evidence="1">Multi-pass membrane protein</topology>
    </subcellularLocation>
</comment>
<proteinExistence type="predicted"/>
<evidence type="ECO:0000256" key="4">
    <source>
        <dbReference type="ARBA" id="ARBA00022989"/>
    </source>
</evidence>
<gene>
    <name evidence="7" type="ORF">KQ486_01615</name>
</gene>
<feature type="transmembrane region" description="Helical" evidence="6">
    <location>
        <begin position="169"/>
        <end position="195"/>
    </location>
</feature>
<keyword evidence="5 6" id="KW-0472">Membrane</keyword>
<dbReference type="Proteomes" id="UP000812672">
    <property type="component" value="Unassembled WGS sequence"/>
</dbReference>
<keyword evidence="3 6" id="KW-0812">Transmembrane</keyword>
<organism evidence="7 8">
    <name type="scientific">Allobacillus halotolerans</name>
    <dbReference type="NCBI Taxonomy" id="570278"/>
    <lineage>
        <taxon>Bacteria</taxon>
        <taxon>Bacillati</taxon>
        <taxon>Bacillota</taxon>
        <taxon>Bacilli</taxon>
        <taxon>Bacillales</taxon>
        <taxon>Bacillaceae</taxon>
        <taxon>Allobacillus</taxon>
    </lineage>
</organism>
<dbReference type="PANTHER" id="PTHR10010:SF46">
    <property type="entry name" value="SODIUM-DEPENDENT PHOSPHATE TRANSPORT PROTEIN 2B"/>
    <property type="match status" value="1"/>
</dbReference>
<keyword evidence="4 6" id="KW-1133">Transmembrane helix</keyword>
<evidence type="ECO:0000256" key="1">
    <source>
        <dbReference type="ARBA" id="ARBA00004651"/>
    </source>
</evidence>
<dbReference type="Pfam" id="PF02690">
    <property type="entry name" value="Na_Pi_cotrans"/>
    <property type="match status" value="2"/>
</dbReference>
<dbReference type="InterPro" id="IPR003841">
    <property type="entry name" value="Na/Pi_transpt"/>
</dbReference>
<feature type="transmembrane region" description="Helical" evidence="6">
    <location>
        <begin position="207"/>
        <end position="228"/>
    </location>
</feature>
<dbReference type="RefSeq" id="WP_216686576.1">
    <property type="nucleotide sequence ID" value="NZ_CAUPKR010000001.1"/>
</dbReference>
<feature type="transmembrane region" description="Helical" evidence="6">
    <location>
        <begin position="106"/>
        <end position="121"/>
    </location>
</feature>
<evidence type="ECO:0000256" key="2">
    <source>
        <dbReference type="ARBA" id="ARBA00022475"/>
    </source>
</evidence>
<evidence type="ECO:0000313" key="8">
    <source>
        <dbReference type="Proteomes" id="UP000812672"/>
    </source>
</evidence>